<evidence type="ECO:0000313" key="4">
    <source>
        <dbReference type="Proteomes" id="UP000337909"/>
    </source>
</evidence>
<dbReference type="InterPro" id="IPR046341">
    <property type="entry name" value="SET_dom_sf"/>
</dbReference>
<dbReference type="InterPro" id="IPR003616">
    <property type="entry name" value="Post-SET_dom"/>
</dbReference>
<dbReference type="Proteomes" id="UP000337909">
    <property type="component" value="Unassembled WGS sequence"/>
</dbReference>
<dbReference type="EMBL" id="CABVHQ010000021">
    <property type="protein sequence ID" value="VVN99909.1"/>
    <property type="molecule type" value="Genomic_DNA"/>
</dbReference>
<gene>
    <name evidence="3" type="ORF">PS691_02547</name>
</gene>
<evidence type="ECO:0000256" key="1">
    <source>
        <dbReference type="ARBA" id="ARBA00022679"/>
    </source>
</evidence>
<sequence length="167" mass="19059">MEKLRKTSTDGLYPCDELSTLQGYPARRSFKITHSEPGSAVVALLDVQRRHRICKVSGQLLSARGRHTRQLMPGIHVHDPYFCGLLPHSCDPNVFLDMSELWLWSLKDITKGTLLCMDYASTEDELFHQFACRCGSAECRGWITGYNEPPNADGQLFLQHWHRHSLC</sequence>
<dbReference type="RefSeq" id="WP_150642542.1">
    <property type="nucleotide sequence ID" value="NZ_CABVHQ010000021.1"/>
</dbReference>
<dbReference type="SUPFAM" id="SSF82199">
    <property type="entry name" value="SET domain"/>
    <property type="match status" value="1"/>
</dbReference>
<dbReference type="OrthoDB" id="9790349at2"/>
<keyword evidence="1" id="KW-0808">Transferase</keyword>
<feature type="domain" description="Post-SET" evidence="2">
    <location>
        <begin position="128"/>
        <end position="144"/>
    </location>
</feature>
<accession>A0A5E7C5U7</accession>
<dbReference type="PANTHER" id="PTHR12350:SF19">
    <property type="entry name" value="SET DOMAIN-CONTAINING PROTEIN"/>
    <property type="match status" value="1"/>
</dbReference>
<name>A0A5E7C5U7_PSEFL</name>
<dbReference type="PROSITE" id="PS50868">
    <property type="entry name" value="POST_SET"/>
    <property type="match status" value="1"/>
</dbReference>
<dbReference type="PANTHER" id="PTHR12350">
    <property type="entry name" value="HISTONE-LYSINE N-METHYLTRANSFERASE-RELATED"/>
    <property type="match status" value="1"/>
</dbReference>
<organism evidence="3 4">
    <name type="scientific">Pseudomonas fluorescens</name>
    <dbReference type="NCBI Taxonomy" id="294"/>
    <lineage>
        <taxon>Bacteria</taxon>
        <taxon>Pseudomonadati</taxon>
        <taxon>Pseudomonadota</taxon>
        <taxon>Gammaproteobacteria</taxon>
        <taxon>Pseudomonadales</taxon>
        <taxon>Pseudomonadaceae</taxon>
        <taxon>Pseudomonas</taxon>
    </lineage>
</organism>
<evidence type="ECO:0000259" key="2">
    <source>
        <dbReference type="PROSITE" id="PS50868"/>
    </source>
</evidence>
<dbReference type="InterPro" id="IPR053201">
    <property type="entry name" value="Flavunoidine_N-MTase"/>
</dbReference>
<dbReference type="Gene3D" id="2.170.270.10">
    <property type="entry name" value="SET domain"/>
    <property type="match status" value="1"/>
</dbReference>
<proteinExistence type="predicted"/>
<dbReference type="GO" id="GO:0016740">
    <property type="term" value="F:transferase activity"/>
    <property type="evidence" value="ECO:0007669"/>
    <property type="project" value="UniProtKB-KW"/>
</dbReference>
<protein>
    <recommendedName>
        <fullName evidence="2">Post-SET domain-containing protein</fullName>
    </recommendedName>
</protein>
<dbReference type="AlphaFoldDB" id="A0A5E7C5U7"/>
<evidence type="ECO:0000313" key="3">
    <source>
        <dbReference type="EMBL" id="VVN99909.1"/>
    </source>
</evidence>
<reference evidence="3 4" key="1">
    <citation type="submission" date="2019-09" db="EMBL/GenBank/DDBJ databases">
        <authorList>
            <person name="Chandra G."/>
            <person name="Truman W A."/>
        </authorList>
    </citation>
    <scope>NUCLEOTIDE SEQUENCE [LARGE SCALE GENOMIC DNA]</scope>
    <source>
        <strain evidence="3">PS691</strain>
    </source>
</reference>